<dbReference type="InterPro" id="IPR017911">
    <property type="entry name" value="MacB-like_ATP-bd"/>
</dbReference>
<reference evidence="5 6" key="1">
    <citation type="journal article" date="2015" name="Nature">
        <title>rRNA introns, odd ribosomes, and small enigmatic genomes across a large radiation of phyla.</title>
        <authorList>
            <person name="Brown C.T."/>
            <person name="Hug L.A."/>
            <person name="Thomas B.C."/>
            <person name="Sharon I."/>
            <person name="Castelle C.J."/>
            <person name="Singh A."/>
            <person name="Wilkins M.J."/>
            <person name="Williams K.H."/>
            <person name="Banfield J.F."/>
        </authorList>
    </citation>
    <scope>NUCLEOTIDE SEQUENCE [LARGE SCALE GENOMIC DNA]</scope>
</reference>
<dbReference type="EMBL" id="LCPW01000023">
    <property type="protein sequence ID" value="KKW05334.1"/>
    <property type="molecule type" value="Genomic_DNA"/>
</dbReference>
<organism evidence="5 6">
    <name type="scientific">candidate division CPR1 bacterium GW2011_GWC1_49_13</name>
    <dbReference type="NCBI Taxonomy" id="1618342"/>
    <lineage>
        <taxon>Bacteria</taxon>
        <taxon>candidate division CPR1</taxon>
    </lineage>
</organism>
<dbReference type="GO" id="GO:0098796">
    <property type="term" value="C:membrane protein complex"/>
    <property type="evidence" value="ECO:0007669"/>
    <property type="project" value="UniProtKB-ARBA"/>
</dbReference>
<dbReference type="STRING" id="1618342.UY40_C0023G0004"/>
<evidence type="ECO:0000256" key="3">
    <source>
        <dbReference type="ARBA" id="ARBA00022840"/>
    </source>
</evidence>
<dbReference type="GO" id="GO:0022857">
    <property type="term" value="F:transmembrane transporter activity"/>
    <property type="evidence" value="ECO:0007669"/>
    <property type="project" value="TreeGrafter"/>
</dbReference>
<protein>
    <submittedName>
        <fullName evidence="5">ABC transporter related protein</fullName>
    </submittedName>
</protein>
<evidence type="ECO:0000313" key="6">
    <source>
        <dbReference type="Proteomes" id="UP000034119"/>
    </source>
</evidence>
<feature type="domain" description="ABC transporter" evidence="4">
    <location>
        <begin position="4"/>
        <end position="244"/>
    </location>
</feature>
<sequence length="282" mass="31080">MKVLELKEISKIYDEGKPTEVRAVDGVDLAVSAGEVVLVMGPSGSGKTTLLSIAGGILKPTAGQVFWDGNEITRLSERELPHLRLYGAGFIFQTFNLLTNLTALENVALTVNLAGGKGKKAQEKAEDLLRTLGLEKRFYHLPRDLSGGEKQRVSVARALVNDPRTILADEPTANLDSKAGHDVAELLRDVAKERSKAVVVVSHDQRIRDIADRVLWLEDGKFKELAQMATDPTCGMKVEQKVENPHLMVGAETYYFCSEGCKQEFAGKKSHLPQNKWRSLKK</sequence>
<gene>
    <name evidence="5" type="ORF">UY40_C0023G0004</name>
</gene>
<dbReference type="GO" id="GO:0005524">
    <property type="term" value="F:ATP binding"/>
    <property type="evidence" value="ECO:0007669"/>
    <property type="project" value="UniProtKB-KW"/>
</dbReference>
<evidence type="ECO:0000313" key="5">
    <source>
        <dbReference type="EMBL" id="KKW05334.1"/>
    </source>
</evidence>
<proteinExistence type="predicted"/>
<dbReference type="PANTHER" id="PTHR24220:SF86">
    <property type="entry name" value="ABC TRANSPORTER ABCH.1"/>
    <property type="match status" value="1"/>
</dbReference>
<keyword evidence="2" id="KW-0547">Nucleotide-binding</keyword>
<dbReference type="Gene3D" id="3.40.50.300">
    <property type="entry name" value="P-loop containing nucleotide triphosphate hydrolases"/>
    <property type="match status" value="1"/>
</dbReference>
<evidence type="ECO:0000259" key="4">
    <source>
        <dbReference type="PROSITE" id="PS50893"/>
    </source>
</evidence>
<evidence type="ECO:0000256" key="1">
    <source>
        <dbReference type="ARBA" id="ARBA00022448"/>
    </source>
</evidence>
<dbReference type="FunFam" id="3.40.50.300:FF:000032">
    <property type="entry name" value="Export ABC transporter ATP-binding protein"/>
    <property type="match status" value="1"/>
</dbReference>
<keyword evidence="1" id="KW-0813">Transport</keyword>
<accession>A0A0G1YFZ7</accession>
<dbReference type="CDD" id="cd03255">
    <property type="entry name" value="ABC_MJ0796_LolCDE_FtsE"/>
    <property type="match status" value="1"/>
</dbReference>
<dbReference type="PANTHER" id="PTHR24220">
    <property type="entry name" value="IMPORT ATP-BINDING PROTEIN"/>
    <property type="match status" value="1"/>
</dbReference>
<name>A0A0G1YFZ7_9BACT</name>
<dbReference type="PROSITE" id="PS00211">
    <property type="entry name" value="ABC_TRANSPORTER_1"/>
    <property type="match status" value="1"/>
</dbReference>
<dbReference type="InterPro" id="IPR015854">
    <property type="entry name" value="ABC_transpr_LolD-like"/>
</dbReference>
<dbReference type="PROSITE" id="PS50893">
    <property type="entry name" value="ABC_TRANSPORTER_2"/>
    <property type="match status" value="1"/>
</dbReference>
<dbReference type="Pfam" id="PF00005">
    <property type="entry name" value="ABC_tran"/>
    <property type="match status" value="1"/>
</dbReference>
<dbReference type="AlphaFoldDB" id="A0A0G1YFZ7"/>
<dbReference type="GO" id="GO:0016887">
    <property type="term" value="F:ATP hydrolysis activity"/>
    <property type="evidence" value="ECO:0007669"/>
    <property type="project" value="InterPro"/>
</dbReference>
<dbReference type="InterPro" id="IPR011017">
    <property type="entry name" value="TRASH_dom"/>
</dbReference>
<dbReference type="Proteomes" id="UP000034119">
    <property type="component" value="Unassembled WGS sequence"/>
</dbReference>
<dbReference type="InterPro" id="IPR017871">
    <property type="entry name" value="ABC_transporter-like_CS"/>
</dbReference>
<dbReference type="InterPro" id="IPR003439">
    <property type="entry name" value="ABC_transporter-like_ATP-bd"/>
</dbReference>
<keyword evidence="3" id="KW-0067">ATP-binding</keyword>
<evidence type="ECO:0000256" key="2">
    <source>
        <dbReference type="ARBA" id="ARBA00022741"/>
    </source>
</evidence>
<dbReference type="InterPro" id="IPR027417">
    <property type="entry name" value="P-loop_NTPase"/>
</dbReference>
<dbReference type="GO" id="GO:0005886">
    <property type="term" value="C:plasma membrane"/>
    <property type="evidence" value="ECO:0007669"/>
    <property type="project" value="TreeGrafter"/>
</dbReference>
<dbReference type="SMART" id="SM00746">
    <property type="entry name" value="TRASH"/>
    <property type="match status" value="1"/>
</dbReference>
<comment type="caution">
    <text evidence="5">The sequence shown here is derived from an EMBL/GenBank/DDBJ whole genome shotgun (WGS) entry which is preliminary data.</text>
</comment>
<dbReference type="SUPFAM" id="SSF52540">
    <property type="entry name" value="P-loop containing nucleoside triphosphate hydrolases"/>
    <property type="match status" value="1"/>
</dbReference>
<dbReference type="InterPro" id="IPR003593">
    <property type="entry name" value="AAA+_ATPase"/>
</dbReference>
<dbReference type="SMART" id="SM00382">
    <property type="entry name" value="AAA"/>
    <property type="match status" value="1"/>
</dbReference>